<sequence length="36" mass="4416">MCTFLDFEAYKSVPFKRNIKIRPKRENLLLFMSCYI</sequence>
<proteinExistence type="predicted"/>
<accession>A0A2P2JBK5</accession>
<evidence type="ECO:0000313" key="1">
    <source>
        <dbReference type="EMBL" id="MBW90860.1"/>
    </source>
</evidence>
<name>A0A2P2JBK5_RHIMU</name>
<reference evidence="1" key="1">
    <citation type="submission" date="2018-02" db="EMBL/GenBank/DDBJ databases">
        <title>Rhizophora mucronata_Transcriptome.</title>
        <authorList>
            <person name="Meera S.P."/>
            <person name="Sreeshan A."/>
            <person name="Augustine A."/>
        </authorList>
    </citation>
    <scope>NUCLEOTIDE SEQUENCE</scope>
    <source>
        <tissue evidence="1">Leaf</tissue>
    </source>
</reference>
<dbReference type="AlphaFoldDB" id="A0A2P2JBK5"/>
<organism evidence="1">
    <name type="scientific">Rhizophora mucronata</name>
    <name type="common">Asiatic mangrove</name>
    <dbReference type="NCBI Taxonomy" id="61149"/>
    <lineage>
        <taxon>Eukaryota</taxon>
        <taxon>Viridiplantae</taxon>
        <taxon>Streptophyta</taxon>
        <taxon>Embryophyta</taxon>
        <taxon>Tracheophyta</taxon>
        <taxon>Spermatophyta</taxon>
        <taxon>Magnoliopsida</taxon>
        <taxon>eudicotyledons</taxon>
        <taxon>Gunneridae</taxon>
        <taxon>Pentapetalae</taxon>
        <taxon>rosids</taxon>
        <taxon>fabids</taxon>
        <taxon>Malpighiales</taxon>
        <taxon>Rhizophoraceae</taxon>
        <taxon>Rhizophora</taxon>
    </lineage>
</organism>
<protein>
    <submittedName>
        <fullName evidence="1">Uncharacterized protein</fullName>
    </submittedName>
</protein>
<dbReference type="EMBL" id="GGEC01010377">
    <property type="protein sequence ID" value="MBW90860.1"/>
    <property type="molecule type" value="Transcribed_RNA"/>
</dbReference>